<reference evidence="6 7" key="1">
    <citation type="submission" date="2020-01" db="EMBL/GenBank/DDBJ databases">
        <title>Genome sequencing of strain KACC 21265.</title>
        <authorList>
            <person name="Heo J."/>
            <person name="Kim S.-J."/>
            <person name="Kim J.-S."/>
            <person name="Hong S.-B."/>
            <person name="Kwon S.-W."/>
        </authorList>
    </citation>
    <scope>NUCLEOTIDE SEQUENCE [LARGE SCALE GENOMIC DNA]</scope>
    <source>
        <strain evidence="6 7">KACC 21265</strain>
    </source>
</reference>
<dbReference type="InterPro" id="IPR050950">
    <property type="entry name" value="HTH-type_LysR_regulators"/>
</dbReference>
<accession>A0A857J9P1</accession>
<protein>
    <submittedName>
        <fullName evidence="6">LysR family transcriptional regulator</fullName>
    </submittedName>
</protein>
<keyword evidence="4" id="KW-0804">Transcription</keyword>
<dbReference type="InterPro" id="IPR005119">
    <property type="entry name" value="LysR_subst-bd"/>
</dbReference>
<evidence type="ECO:0000313" key="7">
    <source>
        <dbReference type="Proteomes" id="UP000464787"/>
    </source>
</evidence>
<dbReference type="EMBL" id="CP047650">
    <property type="protein sequence ID" value="QHI99712.1"/>
    <property type="molecule type" value="Genomic_DNA"/>
</dbReference>
<keyword evidence="7" id="KW-1185">Reference proteome</keyword>
<dbReference type="InterPro" id="IPR036388">
    <property type="entry name" value="WH-like_DNA-bd_sf"/>
</dbReference>
<dbReference type="PANTHER" id="PTHR30419:SF8">
    <property type="entry name" value="NITROGEN ASSIMILATION TRANSCRIPTIONAL ACTIVATOR-RELATED"/>
    <property type="match status" value="1"/>
</dbReference>
<evidence type="ECO:0000256" key="4">
    <source>
        <dbReference type="ARBA" id="ARBA00023163"/>
    </source>
</evidence>
<dbReference type="RefSeq" id="WP_160553523.1">
    <property type="nucleotide sequence ID" value="NZ_CP047650.1"/>
</dbReference>
<dbReference type="FunFam" id="1.10.10.10:FF:000001">
    <property type="entry name" value="LysR family transcriptional regulator"/>
    <property type="match status" value="1"/>
</dbReference>
<keyword evidence="3" id="KW-0238">DNA-binding</keyword>
<sequence length="318" mass="34570">MPLRTPLPALPGTSRPAAPRVLQEQALRYFMEVVRSGSVTAAAERLNVAPSAVSRQIARLEQELDCLLFERRARGMALNAAGELLAAHARRSTQEIERVTQDIQALRGLQSGLVRLAATEGFASLLPVQIARFRERFPHIRFSLELPPRGEVPRLVREGEADIGVTLSSVSERGIQVELRLPAPIMAVVPPGHELARHRQLTLAQLAGYPLALPGPETTLRQLFDIACSRQGLAPEPALLSRTLEGLLAFAAAGGGVTLCGETALRPYVEDGSLIAIALRDREMTERHFEVQTLAGRTLPPACRAFLDHLQRGLQPAA</sequence>
<feature type="domain" description="HTH lysR-type" evidence="5">
    <location>
        <begin position="22"/>
        <end position="79"/>
    </location>
</feature>
<dbReference type="Pfam" id="PF03466">
    <property type="entry name" value="LysR_substrate"/>
    <property type="match status" value="1"/>
</dbReference>
<dbReference type="GO" id="GO:0005829">
    <property type="term" value="C:cytosol"/>
    <property type="evidence" value="ECO:0007669"/>
    <property type="project" value="TreeGrafter"/>
</dbReference>
<dbReference type="PRINTS" id="PR00039">
    <property type="entry name" value="HTHLYSR"/>
</dbReference>
<dbReference type="KEGG" id="xyk:GT347_18055"/>
<dbReference type="Gene3D" id="3.40.190.290">
    <property type="match status" value="1"/>
</dbReference>
<evidence type="ECO:0000313" key="6">
    <source>
        <dbReference type="EMBL" id="QHI99712.1"/>
    </source>
</evidence>
<evidence type="ECO:0000256" key="2">
    <source>
        <dbReference type="ARBA" id="ARBA00023015"/>
    </source>
</evidence>
<keyword evidence="2" id="KW-0805">Transcription regulation</keyword>
<dbReference type="GO" id="GO:0003677">
    <property type="term" value="F:DNA binding"/>
    <property type="evidence" value="ECO:0007669"/>
    <property type="project" value="UniProtKB-KW"/>
</dbReference>
<evidence type="ECO:0000256" key="1">
    <source>
        <dbReference type="ARBA" id="ARBA00009437"/>
    </source>
</evidence>
<organism evidence="6 7">
    <name type="scientific">Xylophilus rhododendri</name>
    <dbReference type="NCBI Taxonomy" id="2697032"/>
    <lineage>
        <taxon>Bacteria</taxon>
        <taxon>Pseudomonadati</taxon>
        <taxon>Pseudomonadota</taxon>
        <taxon>Betaproteobacteria</taxon>
        <taxon>Burkholderiales</taxon>
        <taxon>Xylophilus</taxon>
    </lineage>
</organism>
<dbReference type="SUPFAM" id="SSF53850">
    <property type="entry name" value="Periplasmic binding protein-like II"/>
    <property type="match status" value="1"/>
</dbReference>
<dbReference type="InterPro" id="IPR000847">
    <property type="entry name" value="LysR_HTH_N"/>
</dbReference>
<dbReference type="Proteomes" id="UP000464787">
    <property type="component" value="Chromosome"/>
</dbReference>
<dbReference type="Pfam" id="PF00126">
    <property type="entry name" value="HTH_1"/>
    <property type="match status" value="1"/>
</dbReference>
<dbReference type="Gene3D" id="1.10.10.10">
    <property type="entry name" value="Winged helix-like DNA-binding domain superfamily/Winged helix DNA-binding domain"/>
    <property type="match status" value="1"/>
</dbReference>
<evidence type="ECO:0000256" key="3">
    <source>
        <dbReference type="ARBA" id="ARBA00023125"/>
    </source>
</evidence>
<dbReference type="InterPro" id="IPR036390">
    <property type="entry name" value="WH_DNA-bd_sf"/>
</dbReference>
<comment type="similarity">
    <text evidence="1">Belongs to the LysR transcriptional regulatory family.</text>
</comment>
<dbReference type="PANTHER" id="PTHR30419">
    <property type="entry name" value="HTH-TYPE TRANSCRIPTIONAL REGULATOR YBHD"/>
    <property type="match status" value="1"/>
</dbReference>
<dbReference type="PROSITE" id="PS50931">
    <property type="entry name" value="HTH_LYSR"/>
    <property type="match status" value="1"/>
</dbReference>
<dbReference type="AlphaFoldDB" id="A0A857J9P1"/>
<name>A0A857J9P1_9BURK</name>
<proteinExistence type="inferred from homology"/>
<evidence type="ECO:0000259" key="5">
    <source>
        <dbReference type="PROSITE" id="PS50931"/>
    </source>
</evidence>
<dbReference type="SUPFAM" id="SSF46785">
    <property type="entry name" value="Winged helix' DNA-binding domain"/>
    <property type="match status" value="1"/>
</dbReference>
<dbReference type="GO" id="GO:0003700">
    <property type="term" value="F:DNA-binding transcription factor activity"/>
    <property type="evidence" value="ECO:0007669"/>
    <property type="project" value="InterPro"/>
</dbReference>
<gene>
    <name evidence="6" type="ORF">GT347_18055</name>
</gene>